<keyword evidence="1" id="KW-0472">Membrane</keyword>
<evidence type="ECO:0000313" key="3">
    <source>
        <dbReference type="EMBL" id="EHT98204.1"/>
    </source>
</evidence>
<feature type="transmembrane region" description="Helical" evidence="1">
    <location>
        <begin position="7"/>
        <end position="24"/>
    </location>
</feature>
<dbReference type="Proteomes" id="UP000192380">
    <property type="component" value="Plasmid pDSJ10"/>
</dbReference>
<reference evidence="3" key="2">
    <citation type="submission" date="2012-01" db="EMBL/GenBank/DDBJ databases">
        <authorList>
            <person name="Biehl B.S."/>
            <person name="Ding Y."/>
            <person name="Dugan-Rocha S.P."/>
            <person name="Gibbs R.A."/>
            <person name="Glasner J.D."/>
            <person name="Kovar C."/>
            <person name="Muzny D.M."/>
            <person name="Neeno-Eckwall E.C."/>
            <person name="Perna N.T."/>
            <person name="Qin X."/>
            <person name="von Bodman S.B."/>
            <person name="Weinstock G.M."/>
        </authorList>
    </citation>
    <scope>NUCLEOTIDE SEQUENCE</scope>
    <source>
        <strain evidence="3">DC283</strain>
    </source>
</reference>
<evidence type="ECO:0000313" key="4">
    <source>
        <dbReference type="Proteomes" id="UP000005050"/>
    </source>
</evidence>
<dbReference type="eggNOG" id="ENOG50338FX">
    <property type="taxonomic scope" value="Bacteria"/>
</dbReference>
<name>H3RKG3_PANSE</name>
<gene>
    <name evidence="3" type="ORF">CKS_3077</name>
    <name evidence="2" type="ORF">DSJ_25820</name>
</gene>
<dbReference type="PROSITE" id="PS51257">
    <property type="entry name" value="PROKAR_LIPOPROTEIN"/>
    <property type="match status" value="1"/>
</dbReference>
<keyword evidence="2" id="KW-0614">Plasmid</keyword>
<organism evidence="3 4">
    <name type="scientific">Pantoea stewartii subsp. stewartii DC283</name>
    <dbReference type="NCBI Taxonomy" id="660596"/>
    <lineage>
        <taxon>Bacteria</taxon>
        <taxon>Pseudomonadati</taxon>
        <taxon>Pseudomonadota</taxon>
        <taxon>Gammaproteobacteria</taxon>
        <taxon>Enterobacterales</taxon>
        <taxon>Erwiniaceae</taxon>
        <taxon>Pantoea</taxon>
    </lineage>
</organism>
<evidence type="ECO:0000313" key="2">
    <source>
        <dbReference type="EMBL" id="ARF52634.1"/>
    </source>
</evidence>
<dbReference type="EMBL" id="AHIE01000038">
    <property type="protein sequence ID" value="EHT98204.1"/>
    <property type="molecule type" value="Genomic_DNA"/>
</dbReference>
<dbReference type="RefSeq" id="WP_006122017.1">
    <property type="nucleotide sequence ID" value="NZ_AHIE01000038.1"/>
</dbReference>
<proteinExistence type="predicted"/>
<accession>H3RKG3</accession>
<evidence type="ECO:0000256" key="1">
    <source>
        <dbReference type="SAM" id="Phobius"/>
    </source>
</evidence>
<reference evidence="3 4" key="1">
    <citation type="journal article" date="2012" name="Mol. Microbiol.">
        <title>The genetic and structural basis of two distinct terminal side branch residues in stewartan and amylovoran exopolysaccharides and their potential role in host adaptation.</title>
        <authorList>
            <person name="Wang X."/>
            <person name="Yang F."/>
            <person name="von Bodman S.B."/>
        </authorList>
    </citation>
    <scope>NUCLEOTIDE SEQUENCE [LARGE SCALE GENOMIC DNA]</scope>
    <source>
        <strain evidence="3 4">DC283</strain>
    </source>
</reference>
<keyword evidence="5" id="KW-1185">Reference proteome</keyword>
<dbReference type="Proteomes" id="UP000005050">
    <property type="component" value="Unassembled WGS sequence"/>
</dbReference>
<geneLocation type="plasmid" evidence="2 5">
    <name>pDSJ10</name>
</geneLocation>
<keyword evidence="1" id="KW-1133">Transmembrane helix</keyword>
<protein>
    <submittedName>
        <fullName evidence="3">Uncharacterized protein</fullName>
    </submittedName>
</protein>
<dbReference type="KEGG" id="pstw:DSJ_25820"/>
<dbReference type="EMBL" id="CP017591">
    <property type="protein sequence ID" value="ARF52634.1"/>
    <property type="molecule type" value="Genomic_DNA"/>
</dbReference>
<evidence type="ECO:0000313" key="5">
    <source>
        <dbReference type="Proteomes" id="UP000192380"/>
    </source>
</evidence>
<reference evidence="2 5" key="3">
    <citation type="submission" date="2016-10" db="EMBL/GenBank/DDBJ databases">
        <title>Complete Genome Assembly of Pantoea stewartii subsp. stewartii DC283, a Corn Pathogen.</title>
        <authorList>
            <person name="Duong D.A."/>
            <person name="Stevens A.M."/>
            <person name="Jensen R.V."/>
        </authorList>
    </citation>
    <scope>NUCLEOTIDE SEQUENCE [LARGE SCALE GENOMIC DNA]</scope>
    <source>
        <strain evidence="2 5">DC283</strain>
        <plasmid evidence="2 5">pDSJ10</plasmid>
    </source>
</reference>
<dbReference type="PATRIC" id="fig|660596.6.peg.4880"/>
<dbReference type="OrthoDB" id="9114396at2"/>
<keyword evidence="1" id="KW-0812">Transmembrane</keyword>
<dbReference type="AlphaFoldDB" id="H3RKG3"/>
<sequence length="110" mass="12428">MAKVGPKFIVPVIIVLACLAWWLVPHYDAEEEAYYVSVLCAVPQQNEHQIYNAMNNAIEGSNSDYALQKIHFIPGLAKRVITVWKNLTPDQQQLAASNNTQCQHLLTHNK</sequence>